<dbReference type="EMBL" id="BEYU01000018">
    <property type="protein sequence ID" value="GBG26072.1"/>
    <property type="molecule type" value="Genomic_DNA"/>
</dbReference>
<feature type="compositionally biased region" description="Gly residues" evidence="4">
    <location>
        <begin position="1398"/>
        <end position="1408"/>
    </location>
</feature>
<feature type="domain" description="Exocyst complex component EXOC2/Sec5 N-terminal" evidence="5">
    <location>
        <begin position="771"/>
        <end position="863"/>
    </location>
</feature>
<feature type="domain" description="Exocyst complex component EXOC2/Sec5 N-terminal" evidence="5">
    <location>
        <begin position="1424"/>
        <end position="1574"/>
    </location>
</feature>
<name>A0A2R5G4W5_9STRA</name>
<reference evidence="6 7" key="1">
    <citation type="submission" date="2017-12" db="EMBL/GenBank/DDBJ databases">
        <title>Sequencing, de novo assembly and annotation of complete genome of a new Thraustochytrid species, strain FCC1311.</title>
        <authorList>
            <person name="Sedici K."/>
            <person name="Godart F."/>
            <person name="Aiese Cigliano R."/>
            <person name="Sanseverino W."/>
            <person name="Barakat M."/>
            <person name="Ortet P."/>
            <person name="Marechal E."/>
            <person name="Cagnac O."/>
            <person name="Amato A."/>
        </authorList>
    </citation>
    <scope>NUCLEOTIDE SEQUENCE [LARGE SCALE GENOMIC DNA]</scope>
</reference>
<dbReference type="Proteomes" id="UP000241890">
    <property type="component" value="Unassembled WGS sequence"/>
</dbReference>
<feature type="compositionally biased region" description="Polar residues" evidence="4">
    <location>
        <begin position="537"/>
        <end position="551"/>
    </location>
</feature>
<evidence type="ECO:0000256" key="4">
    <source>
        <dbReference type="SAM" id="MobiDB-lite"/>
    </source>
</evidence>
<dbReference type="GO" id="GO:0000145">
    <property type="term" value="C:exocyst"/>
    <property type="evidence" value="ECO:0007669"/>
    <property type="project" value="InterPro"/>
</dbReference>
<feature type="region of interest" description="Disordered" evidence="4">
    <location>
        <begin position="716"/>
        <end position="790"/>
    </location>
</feature>
<feature type="region of interest" description="Disordered" evidence="4">
    <location>
        <begin position="399"/>
        <end position="583"/>
    </location>
</feature>
<feature type="compositionally biased region" description="Low complexity" evidence="4">
    <location>
        <begin position="561"/>
        <end position="576"/>
    </location>
</feature>
<dbReference type="Pfam" id="PF15469">
    <property type="entry name" value="Sec5"/>
    <property type="match status" value="3"/>
</dbReference>
<organism evidence="6 7">
    <name type="scientific">Hondaea fermentalgiana</name>
    <dbReference type="NCBI Taxonomy" id="2315210"/>
    <lineage>
        <taxon>Eukaryota</taxon>
        <taxon>Sar</taxon>
        <taxon>Stramenopiles</taxon>
        <taxon>Bigyra</taxon>
        <taxon>Labyrinthulomycetes</taxon>
        <taxon>Thraustochytrida</taxon>
        <taxon>Thraustochytriidae</taxon>
        <taxon>Hondaea</taxon>
    </lineage>
</organism>
<feature type="compositionally biased region" description="Basic residues" evidence="4">
    <location>
        <begin position="518"/>
        <end position="532"/>
    </location>
</feature>
<evidence type="ECO:0000313" key="6">
    <source>
        <dbReference type="EMBL" id="GBG26072.1"/>
    </source>
</evidence>
<evidence type="ECO:0000256" key="1">
    <source>
        <dbReference type="ARBA" id="ARBA00010578"/>
    </source>
</evidence>
<sequence>MESGGGGRGGGGAGAGGGGGGQGLAVLVQAHVDELLEGIQPSSSFTASSKRKKALAKFSRWFLDPGDPPQLSPAQVETVLVGDALRVESPAPAKAHVRTGLVHLAGLPKRRKDHGGVQLTQSATMAIDFLDKVINLHPSHLSAPIFHEAFTSLPLSLLQKINFDLHVDQQTRQQAFRLIQSVLRHQRALRRDPSANSPHAHADHVLEQLLKDDDAHDLYIEWEDEFDDDLEDDPNSEAKAREQDPGSWTGVHLDAERPTDLDGSERDPDHDTFIDDVNPAKTLLASVLKDAIQKEQAAASPQNKSGLSQSTSSAVDDEAKLEAQATAAQRLTDSFKSIGANTTRIDDPLRVRAGDLRVFEAQINFFAFAPNAASASNKRKSKMTAAATAAAAAASAAAKSATPRSFDPEHTPNAEEDATPMSPPGFIDTNTDDSDNDSLASSPPISPSMSRASGGPPTRRASKTSRLKALIRGRKSRRASTTAGTPGALETDSHYSGSSAGGGAEWTPDAELSAEKSTRHRRFRTFRRKSTVKRTTESAASMSLGKAQTGSGKPPKPPLRSATAATAMSTANVTSARPTPEISQEDRDRFLDRQVMSEIFEHATKNRRRPDSGSFKSITSASFTSKRAEAAAQVKLSLLPSSENFSPSLLLWRVHRTTELGDLVKGLHNLEQDNEDQNRRMRNLVRENFDEFVHCRYTIGQIDALMKQESEASLRDATASSSSAAGAAVAGPAGTEISSRAPGSNGKTRAAAKKNSKQSGQASQSQQQQLQQLQQQNQNGPASKGPGRTIRVNGALDQALETANTSFVPLLQKRKRIRKLRRAADMLQRLEYLWQLPQRLRDLMARHKWIVAVIEFSNVGQLLALLDRPRSNSSSSPGMTAKQDRRTFYHDAVRDLESCGIDLCVALKTKLAAKDGGAVQAASVKSGARDTEHPGNLTEDTDLALRKDQIDSLLCTEALSLLLELRDHVPKGSKLHRMLDDENDPFLMLAVSQQAHGAAALQGIDPTDSGALGRATRIARAYLGIWEDARVCLDPSSASSGKEHIFDVLNRVKGESGAIVTSRGSGGLQIVPDANPDLDADTEVMDELARLRNARGNQRGAGAALGDDDVRGGGAASGANAQDGDTRSRAGSTDLLFDIRKRSAANCTLEDLAERRKSSDEMAWSIISAYIDVGRRVVEDDFAHDDLPAARKNLQSLLSHCRSMRARGAFNAAAHAAKRLERKRAHDAKAVAFIARTEPFALLERLTAEYVHRKLGQQVAATARDIEKDNFSPLPRVTGRPGQVPQLVVLVRAIEGLHVVLTDVQTLVRSTDGLSFWSNAFLYELVDDVSRQLGTLLNSVSIWVDKRAKGATADIVALLFADCYFLRDTFLDQIQALLAEAIQPRLRTQQQRAQGSGNANGNGNGNGNGASSPRGADIFVREQQDKFQRLEDKLMAQYVQQNGQGLKALVDEAVAVIQRKDWPNPPSAVRQYTLDVLAHLVHVMAECSFRVGALGTRRLICGLAHRLGLIFSLAVSAAVANGLDASACPGFALQLRAEIAFLRTVLASFETEKATDAFASTLMHLQFREEGSTQNDDAVIVPLVMDATRRAALMVRALGADPSLGAVSIITSAERPPHPPTPPPL</sequence>
<evidence type="ECO:0000313" key="7">
    <source>
        <dbReference type="Proteomes" id="UP000241890"/>
    </source>
</evidence>
<keyword evidence="7" id="KW-1185">Reference proteome</keyword>
<keyword evidence="3" id="KW-0268">Exocytosis</keyword>
<feature type="region of interest" description="Disordered" evidence="4">
    <location>
        <begin position="295"/>
        <end position="319"/>
    </location>
</feature>
<accession>A0A2R5G4W5</accession>
<feature type="compositionally biased region" description="Basic residues" evidence="4">
    <location>
        <begin position="460"/>
        <end position="478"/>
    </location>
</feature>
<feature type="compositionally biased region" description="Polar residues" evidence="4">
    <location>
        <begin position="736"/>
        <end position="747"/>
    </location>
</feature>
<feature type="compositionally biased region" description="Polar residues" evidence="4">
    <location>
        <begin position="439"/>
        <end position="451"/>
    </location>
</feature>
<keyword evidence="2" id="KW-0813">Transport</keyword>
<dbReference type="PANTHER" id="PTHR13043:SF1">
    <property type="entry name" value="EXOCYST COMPLEX COMPONENT 2"/>
    <property type="match status" value="1"/>
</dbReference>
<feature type="compositionally biased region" description="Polar residues" evidence="4">
    <location>
        <begin position="299"/>
        <end position="314"/>
    </location>
</feature>
<dbReference type="GO" id="GO:0006893">
    <property type="term" value="P:Golgi to plasma membrane transport"/>
    <property type="evidence" value="ECO:0007669"/>
    <property type="project" value="InterPro"/>
</dbReference>
<feature type="compositionally biased region" description="Low complexity" evidence="4">
    <location>
        <begin position="716"/>
        <end position="734"/>
    </location>
</feature>
<comment type="caution">
    <text evidence="6">The sequence shown here is derived from an EMBL/GenBank/DDBJ whole genome shotgun (WGS) entry which is preliminary data.</text>
</comment>
<feature type="domain" description="Exocyst complex component EXOC2/Sec5 N-terminal" evidence="5">
    <location>
        <begin position="632"/>
        <end position="712"/>
    </location>
</feature>
<comment type="similarity">
    <text evidence="1">Belongs to the SEC5 family.</text>
</comment>
<dbReference type="PANTHER" id="PTHR13043">
    <property type="entry name" value="EXOCYST COMPLEX COMPONENT SEC5"/>
    <property type="match status" value="1"/>
</dbReference>
<feature type="compositionally biased region" description="Basic and acidic residues" evidence="4">
    <location>
        <begin position="253"/>
        <end position="273"/>
    </location>
</feature>
<evidence type="ECO:0000256" key="2">
    <source>
        <dbReference type="ARBA" id="ARBA00022448"/>
    </source>
</evidence>
<feature type="region of interest" description="Disordered" evidence="4">
    <location>
        <begin position="228"/>
        <end position="275"/>
    </location>
</feature>
<dbReference type="InterPro" id="IPR029175">
    <property type="entry name" value="EXOC2/Sec5"/>
</dbReference>
<feature type="region of interest" description="Disordered" evidence="4">
    <location>
        <begin position="1097"/>
        <end position="1129"/>
    </location>
</feature>
<feature type="compositionally biased region" description="Low complexity" evidence="4">
    <location>
        <begin position="757"/>
        <end position="780"/>
    </location>
</feature>
<gene>
    <name evidence="6" type="ORF">FCC1311_022922</name>
</gene>
<dbReference type="InterPro" id="IPR039481">
    <property type="entry name" value="EXOC2/Sec5_N_dom"/>
</dbReference>
<dbReference type="GO" id="GO:0006887">
    <property type="term" value="P:exocytosis"/>
    <property type="evidence" value="ECO:0007669"/>
    <property type="project" value="UniProtKB-KW"/>
</dbReference>
<evidence type="ECO:0000256" key="3">
    <source>
        <dbReference type="ARBA" id="ARBA00022483"/>
    </source>
</evidence>
<proteinExistence type="inferred from homology"/>
<dbReference type="InParanoid" id="A0A2R5G4W5"/>
<protein>
    <submittedName>
        <fullName evidence="6">Exocyst complex component SEC5A</fullName>
    </submittedName>
</protein>
<evidence type="ECO:0000259" key="5">
    <source>
        <dbReference type="Pfam" id="PF15469"/>
    </source>
</evidence>
<feature type="region of interest" description="Disordered" evidence="4">
    <location>
        <begin position="1389"/>
        <end position="1415"/>
    </location>
</feature>